<sequence>MDKMLRTWGRRLLGWPRGAPNAAVLGDFSWLDAEALTLSRAAGLFGRLRSKQLAGYRSEVPAVVFQYALTRGSSWASWAAASFGTAGAPTSQAWNVGPCAPPLVSRRWRRDAVPIHNRRVPAADAREWGLARCGHHVFADGRVSRHSGSDMRCLFCDSPNGSLNHVLALCPATADLRSAWCRRVGAFETDAAHSTLKRCAGGPVRIEVPEVVHAERFLTSPLQIFVGPSITIRSRYQSLTRTASAPRVGPIHKLSVPDFRRGDISGQIKELDSLSNSIAGPGGGGSSKRRALTKSTSTPELRTGGLKATEAAKLRATAFAAPLPLELTKHPALHTAWQPSSPDVLRPDFGAGGTGYPAQPSSEAPAVLIIREEPQRPVYKDVIEAPDFLKPPDEAHYNFRNQPLETFDFIEKFETGTPEEWMAIVNADTARPQACVVHYKAKQWTMLPCWVLEYDEVTKRYHVELEDATRKKVKRLSTRFNAEDPDNFAARVDYCK</sequence>
<name>A0A813F469_POLGL</name>
<keyword evidence="3" id="KW-1185">Reference proteome</keyword>
<proteinExistence type="predicted"/>
<gene>
    <name evidence="2" type="ORF">PGLA1383_LOCUS24226</name>
</gene>
<feature type="non-terminal residue" evidence="2">
    <location>
        <position position="496"/>
    </location>
</feature>
<evidence type="ECO:0000256" key="1">
    <source>
        <dbReference type="SAM" id="MobiDB-lite"/>
    </source>
</evidence>
<reference evidence="2" key="1">
    <citation type="submission" date="2021-02" db="EMBL/GenBank/DDBJ databases">
        <authorList>
            <person name="Dougan E. K."/>
            <person name="Rhodes N."/>
            <person name="Thang M."/>
            <person name="Chan C."/>
        </authorList>
    </citation>
    <scope>NUCLEOTIDE SEQUENCE</scope>
</reference>
<dbReference type="Proteomes" id="UP000654075">
    <property type="component" value="Unassembled WGS sequence"/>
</dbReference>
<dbReference type="AlphaFoldDB" id="A0A813F469"/>
<organism evidence="2 3">
    <name type="scientific">Polarella glacialis</name>
    <name type="common">Dinoflagellate</name>
    <dbReference type="NCBI Taxonomy" id="89957"/>
    <lineage>
        <taxon>Eukaryota</taxon>
        <taxon>Sar</taxon>
        <taxon>Alveolata</taxon>
        <taxon>Dinophyceae</taxon>
        <taxon>Suessiales</taxon>
        <taxon>Suessiaceae</taxon>
        <taxon>Polarella</taxon>
    </lineage>
</organism>
<comment type="caution">
    <text evidence="2">The sequence shown here is derived from an EMBL/GenBank/DDBJ whole genome shotgun (WGS) entry which is preliminary data.</text>
</comment>
<evidence type="ECO:0000313" key="3">
    <source>
        <dbReference type="Proteomes" id="UP000654075"/>
    </source>
</evidence>
<evidence type="ECO:0000313" key="2">
    <source>
        <dbReference type="EMBL" id="CAE8606241.1"/>
    </source>
</evidence>
<dbReference type="EMBL" id="CAJNNV010018880">
    <property type="protein sequence ID" value="CAE8606241.1"/>
    <property type="molecule type" value="Genomic_DNA"/>
</dbReference>
<protein>
    <submittedName>
        <fullName evidence="2">Uncharacterized protein</fullName>
    </submittedName>
</protein>
<feature type="region of interest" description="Disordered" evidence="1">
    <location>
        <begin position="274"/>
        <end position="302"/>
    </location>
</feature>
<accession>A0A813F469</accession>